<dbReference type="GeneID" id="2909171"/>
<dbReference type="Proteomes" id="UP000182444">
    <property type="component" value="Chromosome 1C"/>
</dbReference>
<dbReference type="OrthoDB" id="541052at2759"/>
<gene>
    <name evidence="1" type="ORF">YALI1_C01161g</name>
</gene>
<reference evidence="1 2" key="1">
    <citation type="journal article" date="2016" name="PLoS ONE">
        <title>Sequence Assembly of Yarrowia lipolytica Strain W29/CLIB89 Shows Transposable Element Diversity.</title>
        <authorList>
            <person name="Magnan C."/>
            <person name="Yu J."/>
            <person name="Chang I."/>
            <person name="Jahn E."/>
            <person name="Kanomata Y."/>
            <person name="Wu J."/>
            <person name="Zeller M."/>
            <person name="Oakes M."/>
            <person name="Baldi P."/>
            <person name="Sandmeyer S."/>
        </authorList>
    </citation>
    <scope>NUCLEOTIDE SEQUENCE [LARGE SCALE GENOMIC DNA]</scope>
    <source>
        <strain evidence="2">CLIB89(W29)</strain>
    </source>
</reference>
<evidence type="ECO:0000313" key="1">
    <source>
        <dbReference type="EMBL" id="AOW02165.1"/>
    </source>
</evidence>
<name>A0A1D8N945_YARLL</name>
<evidence type="ECO:0000313" key="2">
    <source>
        <dbReference type="Proteomes" id="UP000182444"/>
    </source>
</evidence>
<dbReference type="AlphaFoldDB" id="A0A1D8N945"/>
<accession>A0A1D8N945</accession>
<evidence type="ECO:0008006" key="3">
    <source>
        <dbReference type="Google" id="ProtNLM"/>
    </source>
</evidence>
<dbReference type="KEGG" id="yli:2909171"/>
<dbReference type="EMBL" id="CP017555">
    <property type="protein sequence ID" value="AOW02165.1"/>
    <property type="molecule type" value="Genomic_DNA"/>
</dbReference>
<organism evidence="1 2">
    <name type="scientific">Yarrowia lipolytica</name>
    <name type="common">Candida lipolytica</name>
    <dbReference type="NCBI Taxonomy" id="4952"/>
    <lineage>
        <taxon>Eukaryota</taxon>
        <taxon>Fungi</taxon>
        <taxon>Dikarya</taxon>
        <taxon>Ascomycota</taxon>
        <taxon>Saccharomycotina</taxon>
        <taxon>Dipodascomycetes</taxon>
        <taxon>Dipodascales</taxon>
        <taxon>Dipodascales incertae sedis</taxon>
        <taxon>Yarrowia</taxon>
    </lineage>
</organism>
<dbReference type="VEuPathDB" id="FungiDB:YALI0_C00869g"/>
<proteinExistence type="predicted"/>
<sequence length="526" mass="59931">MVPKLVLFTCGILTVLTLCSYFFIKAPNYTQLIRASDVEYQFRLLRKDGDNPEHLFLPYRNTRWDPDDTPELNNQLNHYMKHMTDPYTRSFPRQDELPPLVNGMFHAIAKEQMIAPAQFSFEQARESYKTTTGRCPPPQFKEMYLGALAKGEWDELLVDQVTQQIKKLPKGQDLQAALKEALKGPGIEGIRISNGTVERSSEAKLSDVSQRTLDGFMTMVGSVSKYLPDMELALNVEPFPRVLKFPKRLKELRKELTKGTLWAVPEGYDLDRYVGEMCAGIKAEALRGVFRDGLLGGGSPLTYSEACYIRNDWGKTPVVSAITMLPVFSDFTSSMHSDIVYPSYDFYAPELSMNYQPERDIYHMEKNSGVSRVKAGDWGYLKYQKALVRDTKEPAATVSVKGKRFSKKSLDNHAFLGALKSRSTVLRASRWRTWLDLYTTNAWVSFIPVQLSGNDTEVVTKLLSERHTTAVGQAFASRGARDVRYRATRKKIELSLYYMLLEYHRRMYDPEACEDEIIARGGGQIQ</sequence>
<protein>
    <recommendedName>
        <fullName evidence="3">Glycosyl transferase CAP10 domain-containing protein</fullName>
    </recommendedName>
</protein>
<dbReference type="VEuPathDB" id="FungiDB:YALI1_C01161g"/>
<dbReference type="RefSeq" id="XP_501304.1">
    <property type="nucleotide sequence ID" value="XM_501304.3"/>
</dbReference>